<feature type="region of interest" description="Disordered" evidence="2">
    <location>
        <begin position="407"/>
        <end position="431"/>
    </location>
</feature>
<dbReference type="FunFam" id="3.30.420.10:FF:000032">
    <property type="entry name" value="Retrovirus-related Pol polyprotein from transposon 297-like Protein"/>
    <property type="match status" value="1"/>
</dbReference>
<protein>
    <recommendedName>
        <fullName evidence="1">Gypsy retrotransposon integrase-like protein 1</fullName>
    </recommendedName>
</protein>
<dbReference type="OMA" id="IFRRWIP"/>
<dbReference type="GO" id="GO:0015074">
    <property type="term" value="P:DNA integration"/>
    <property type="evidence" value="ECO:0007669"/>
    <property type="project" value="InterPro"/>
</dbReference>
<reference evidence="4" key="3">
    <citation type="submission" date="2025-09" db="UniProtKB">
        <authorList>
            <consortium name="Ensembl"/>
        </authorList>
    </citation>
    <scope>IDENTIFICATION</scope>
</reference>
<dbReference type="InterPro" id="IPR001584">
    <property type="entry name" value="Integrase_cat-core"/>
</dbReference>
<dbReference type="AlphaFoldDB" id="A0A669CSI1"/>
<accession>A0A669CSI1</accession>
<dbReference type="InterPro" id="IPR012337">
    <property type="entry name" value="RNaseH-like_sf"/>
</dbReference>
<dbReference type="SUPFAM" id="SSF53098">
    <property type="entry name" value="Ribonuclease H-like"/>
    <property type="match status" value="1"/>
</dbReference>
<evidence type="ECO:0000256" key="2">
    <source>
        <dbReference type="SAM" id="MobiDB-lite"/>
    </source>
</evidence>
<dbReference type="GO" id="GO:0003676">
    <property type="term" value="F:nucleic acid binding"/>
    <property type="evidence" value="ECO:0007669"/>
    <property type="project" value="InterPro"/>
</dbReference>
<name>A0A669CSI1_ORENI</name>
<evidence type="ECO:0000313" key="4">
    <source>
        <dbReference type="Ensembl" id="ENSONIP00000051328.1"/>
    </source>
</evidence>
<dbReference type="Proteomes" id="UP000005207">
    <property type="component" value="Linkage group LG10"/>
</dbReference>
<dbReference type="PANTHER" id="PTHR37984:SF15">
    <property type="entry name" value="INTEGRASE CATALYTIC DOMAIN-CONTAINING PROTEIN"/>
    <property type="match status" value="1"/>
</dbReference>
<dbReference type="Pfam" id="PF17921">
    <property type="entry name" value="Integrase_H2C2"/>
    <property type="match status" value="1"/>
</dbReference>
<reference evidence="4" key="2">
    <citation type="submission" date="2025-08" db="UniProtKB">
        <authorList>
            <consortium name="Ensembl"/>
        </authorList>
    </citation>
    <scope>IDENTIFICATION</scope>
</reference>
<dbReference type="InterPro" id="IPR036397">
    <property type="entry name" value="RNaseH_sf"/>
</dbReference>
<reference evidence="5" key="1">
    <citation type="submission" date="2012-01" db="EMBL/GenBank/DDBJ databases">
        <title>The Genome Sequence of Oreochromis niloticus (Nile Tilapia).</title>
        <authorList>
            <consortium name="Broad Institute Genome Assembly Team"/>
            <consortium name="Broad Institute Sequencing Platform"/>
            <person name="Di Palma F."/>
            <person name="Johnson J."/>
            <person name="Lander E.S."/>
            <person name="Lindblad-Toh K."/>
        </authorList>
    </citation>
    <scope>NUCLEOTIDE SEQUENCE [LARGE SCALE GENOMIC DNA]</scope>
</reference>
<proteinExistence type="predicted"/>
<dbReference type="InParanoid" id="A0A669CSI1"/>
<dbReference type="Ensembl" id="ENSONIT00000092915.1">
    <property type="protein sequence ID" value="ENSONIP00000051328.1"/>
    <property type="gene ID" value="ENSONIG00000029341.1"/>
</dbReference>
<sequence length="454" mass="52439">MGHVGVERVLSLVRDRFYWPFMKREVEEYITRRCRCIKQKKPAFTVSSSSPLELVYTDILHLETSRGGYEYILVVVDHFTRFVQAYPTKNKAGKRAADRIFGDFILRFGYPAKLPHDQGREFENELFRVLRQLSGVNHSRTSPYHPQGNPAERFNRTLLQLLRTLGEKERENWKDHLSHVVHAYNCTKHESTGFSPYYLLYGRHPRLPIDLLFGLVAEDEADTPSGYVKQWKDKMIEAYKIASTNTQHSSAKGKHYYDKRNRDVTLQPGDRVLVHNLAERGGPCKLKPYWEKTIYIVREQVGDNPVYKVSPENRSHHTRTLHRNLLLKVSDLPVDITDASVPERPPRAKEKSNQPCETVEQRENGDASGSETDEEAPCYWLQVPREPSWTNWDISIHVPVSGPLVGPETPGGLPGGNVPMESQSDRVSRDGYRKPVLVENRFPLFRFPYRFQSP</sequence>
<evidence type="ECO:0000259" key="3">
    <source>
        <dbReference type="PROSITE" id="PS50994"/>
    </source>
</evidence>
<organism evidence="4 5">
    <name type="scientific">Oreochromis niloticus</name>
    <name type="common">Nile tilapia</name>
    <name type="synonym">Tilapia nilotica</name>
    <dbReference type="NCBI Taxonomy" id="8128"/>
    <lineage>
        <taxon>Eukaryota</taxon>
        <taxon>Metazoa</taxon>
        <taxon>Chordata</taxon>
        <taxon>Craniata</taxon>
        <taxon>Vertebrata</taxon>
        <taxon>Euteleostomi</taxon>
        <taxon>Actinopterygii</taxon>
        <taxon>Neopterygii</taxon>
        <taxon>Teleostei</taxon>
        <taxon>Neoteleostei</taxon>
        <taxon>Acanthomorphata</taxon>
        <taxon>Ovalentaria</taxon>
        <taxon>Cichlomorphae</taxon>
        <taxon>Cichliformes</taxon>
        <taxon>Cichlidae</taxon>
        <taxon>African cichlids</taxon>
        <taxon>Pseudocrenilabrinae</taxon>
        <taxon>Oreochromini</taxon>
        <taxon>Oreochromis</taxon>
    </lineage>
</organism>
<dbReference type="InterPro" id="IPR050951">
    <property type="entry name" value="Retrovirus_Pol_polyprotein"/>
</dbReference>
<dbReference type="InterPro" id="IPR041588">
    <property type="entry name" value="Integrase_H2C2"/>
</dbReference>
<evidence type="ECO:0000313" key="5">
    <source>
        <dbReference type="Proteomes" id="UP000005207"/>
    </source>
</evidence>
<dbReference type="Gene3D" id="3.30.420.10">
    <property type="entry name" value="Ribonuclease H-like superfamily/Ribonuclease H"/>
    <property type="match status" value="1"/>
</dbReference>
<dbReference type="PANTHER" id="PTHR37984">
    <property type="entry name" value="PROTEIN CBG26694"/>
    <property type="match status" value="1"/>
</dbReference>
<dbReference type="Gene3D" id="1.10.340.70">
    <property type="match status" value="1"/>
</dbReference>
<dbReference type="PROSITE" id="PS50994">
    <property type="entry name" value="INTEGRASE"/>
    <property type="match status" value="1"/>
</dbReference>
<keyword evidence="5" id="KW-1185">Reference proteome</keyword>
<dbReference type="Pfam" id="PF00665">
    <property type="entry name" value="rve"/>
    <property type="match status" value="1"/>
</dbReference>
<evidence type="ECO:0000256" key="1">
    <source>
        <dbReference type="ARBA" id="ARBA00039658"/>
    </source>
</evidence>
<feature type="region of interest" description="Disordered" evidence="2">
    <location>
        <begin position="338"/>
        <end position="374"/>
    </location>
</feature>
<dbReference type="GeneTree" id="ENSGT01000000214408"/>
<feature type="domain" description="Integrase catalytic" evidence="3">
    <location>
        <begin position="47"/>
        <end position="204"/>
    </location>
</feature>